<proteinExistence type="inferred from homology"/>
<gene>
    <name evidence="10" type="ORF">JTE90_000712</name>
</gene>
<feature type="domain" description="AMP-binding enzyme C-terminal" evidence="9">
    <location>
        <begin position="495"/>
        <end position="570"/>
    </location>
</feature>
<reference evidence="10 11" key="1">
    <citation type="journal article" date="2022" name="Nat. Ecol. Evol.">
        <title>A masculinizing supergene underlies an exaggerated male reproductive morph in a spider.</title>
        <authorList>
            <person name="Hendrickx F."/>
            <person name="De Corte Z."/>
            <person name="Sonet G."/>
            <person name="Van Belleghem S.M."/>
            <person name="Kostlbacher S."/>
            <person name="Vangestel C."/>
        </authorList>
    </citation>
    <scope>NUCLEOTIDE SEQUENCE [LARGE SCALE GENOMIC DNA]</scope>
    <source>
        <strain evidence="10">W744_W776</strain>
    </source>
</reference>
<dbReference type="SUPFAM" id="SSF56801">
    <property type="entry name" value="Acetyl-CoA synthetase-like"/>
    <property type="match status" value="1"/>
</dbReference>
<dbReference type="FunFam" id="3.30.300.30:FF:000008">
    <property type="entry name" value="2,3-dihydroxybenzoate-AMP ligase"/>
    <property type="match status" value="1"/>
</dbReference>
<evidence type="ECO:0000256" key="2">
    <source>
        <dbReference type="ARBA" id="ARBA00022598"/>
    </source>
</evidence>
<dbReference type="InterPro" id="IPR020845">
    <property type="entry name" value="AMP-binding_CS"/>
</dbReference>
<feature type="domain" description="AMP-dependent synthetase/ligase" evidence="8">
    <location>
        <begin position="54"/>
        <end position="444"/>
    </location>
</feature>
<protein>
    <recommendedName>
        <fullName evidence="5">Medium-chain acyl-CoA ligase ACSF2, mitochondrial</fullName>
        <ecNumber evidence="4">6.2.1.2</ecNumber>
    </recommendedName>
</protein>
<evidence type="ECO:0000259" key="9">
    <source>
        <dbReference type="Pfam" id="PF13193"/>
    </source>
</evidence>
<comment type="catalytic activity">
    <reaction evidence="6">
        <text>octanoate + ATP + CoA = octanoyl-CoA + AMP + diphosphate</text>
        <dbReference type="Rhea" id="RHEA:33631"/>
        <dbReference type="ChEBI" id="CHEBI:25646"/>
        <dbReference type="ChEBI" id="CHEBI:30616"/>
        <dbReference type="ChEBI" id="CHEBI:33019"/>
        <dbReference type="ChEBI" id="CHEBI:57287"/>
        <dbReference type="ChEBI" id="CHEBI:57386"/>
        <dbReference type="ChEBI" id="CHEBI:456215"/>
    </reaction>
</comment>
<dbReference type="PROSITE" id="PS00455">
    <property type="entry name" value="AMP_BINDING"/>
    <property type="match status" value="1"/>
</dbReference>
<dbReference type="InterPro" id="IPR000873">
    <property type="entry name" value="AMP-dep_synth/lig_dom"/>
</dbReference>
<dbReference type="InterPro" id="IPR045851">
    <property type="entry name" value="AMP-bd_C_sf"/>
</dbReference>
<evidence type="ECO:0000313" key="11">
    <source>
        <dbReference type="Proteomes" id="UP000827092"/>
    </source>
</evidence>
<dbReference type="PANTHER" id="PTHR43201:SF5">
    <property type="entry name" value="MEDIUM-CHAIN ACYL-COA LIGASE ACSF2, MITOCHONDRIAL"/>
    <property type="match status" value="1"/>
</dbReference>
<evidence type="ECO:0000256" key="6">
    <source>
        <dbReference type="ARBA" id="ARBA00047319"/>
    </source>
</evidence>
<dbReference type="Pfam" id="PF13193">
    <property type="entry name" value="AMP-binding_C"/>
    <property type="match status" value="1"/>
</dbReference>
<dbReference type="GO" id="GO:0006631">
    <property type="term" value="P:fatty acid metabolic process"/>
    <property type="evidence" value="ECO:0007669"/>
    <property type="project" value="TreeGrafter"/>
</dbReference>
<evidence type="ECO:0000256" key="3">
    <source>
        <dbReference type="ARBA" id="ARBA00037247"/>
    </source>
</evidence>
<dbReference type="Proteomes" id="UP000827092">
    <property type="component" value="Unassembled WGS sequence"/>
</dbReference>
<dbReference type="Gene3D" id="3.30.300.30">
    <property type="match status" value="1"/>
</dbReference>
<evidence type="ECO:0000256" key="5">
    <source>
        <dbReference type="ARBA" id="ARBA00039638"/>
    </source>
</evidence>
<evidence type="ECO:0000256" key="7">
    <source>
        <dbReference type="ARBA" id="ARBA00048277"/>
    </source>
</evidence>
<accession>A0AAV6UPT2</accession>
<dbReference type="Gene3D" id="3.40.50.980">
    <property type="match status" value="2"/>
</dbReference>
<evidence type="ECO:0000256" key="1">
    <source>
        <dbReference type="ARBA" id="ARBA00006432"/>
    </source>
</evidence>
<sequence length="586" mass="65710">MNFLNVRKSVISVFKHNHLHFRSINYLQQKIKDSYYFMHGDVLLSCSTLGQVLDRSADEAGDSTAIISDFQGISKNYSQFRNEAERLASGFVSQGLRKGDRIAICSPNCYEWSLTQFAAAKAGLILVNVNPASQAKELEYFLRKVDCRAIVSWDIFKTQNFYKILCNVIPELPNSKYGKLQSKSLPNLKNVILISEQKHEGVINFKDLADSGNKESDEQLSSIEKNIQFDDPVNIIFTSGTTGAPKGATLSHHNVINNSLVMGRRIGFNLWKPVVCCHIPLFHSFGCVHGSIASVFYKGTCVFPSLGYDSVLSLKAIEKHKCTVVYGAPTLFVDMMRSYEAHNFNISSLKQACLGGAPANETLIKDIQKVLKVPQVHVGYGITETSPAVALNGINEEFENIAKGILKPVEYVEVKVIDDKNNLVPINTDGELCVRGHNVFIGYWNDTEKTSKVLDETRWYHTGDIGVMNDEGCVKIVGRKSDLIIRGGVNIYPLEIENFLNTHTAILEVHACGVPDDRLGEEVCVWISVKKDMKLSEEEIRIFCKGQISHYKVPRYIMFVEEFPKTQSGKIQKFEMTKISIKKLNL</sequence>
<comment type="function">
    <text evidence="3">Acyl-CoA synthases catalyze the initial reaction in fatty acid metabolism, by forming a thioester with CoA. Has some preference toward medium-chain substrates. Plays a role in adipocyte differentiation.</text>
</comment>
<dbReference type="FunFam" id="3.40.50.12780:FF:000003">
    <property type="entry name" value="Long-chain-fatty-acid--CoA ligase FadD"/>
    <property type="match status" value="1"/>
</dbReference>
<dbReference type="Gene3D" id="2.30.38.10">
    <property type="entry name" value="Luciferase, Domain 3"/>
    <property type="match status" value="1"/>
</dbReference>
<dbReference type="InterPro" id="IPR025110">
    <property type="entry name" value="AMP-bd_C"/>
</dbReference>
<evidence type="ECO:0000259" key="8">
    <source>
        <dbReference type="Pfam" id="PF00501"/>
    </source>
</evidence>
<organism evidence="10 11">
    <name type="scientific">Oedothorax gibbosus</name>
    <dbReference type="NCBI Taxonomy" id="931172"/>
    <lineage>
        <taxon>Eukaryota</taxon>
        <taxon>Metazoa</taxon>
        <taxon>Ecdysozoa</taxon>
        <taxon>Arthropoda</taxon>
        <taxon>Chelicerata</taxon>
        <taxon>Arachnida</taxon>
        <taxon>Araneae</taxon>
        <taxon>Araneomorphae</taxon>
        <taxon>Entelegynae</taxon>
        <taxon>Araneoidea</taxon>
        <taxon>Linyphiidae</taxon>
        <taxon>Erigoninae</taxon>
        <taxon>Oedothorax</taxon>
    </lineage>
</organism>
<name>A0AAV6UPT2_9ARAC</name>
<dbReference type="EMBL" id="JAFNEN010000325">
    <property type="protein sequence ID" value="KAG8185724.1"/>
    <property type="molecule type" value="Genomic_DNA"/>
</dbReference>
<comment type="similarity">
    <text evidence="1">Belongs to the ATP-dependent AMP-binding enzyme family.</text>
</comment>
<comment type="caution">
    <text evidence="10">The sequence shown here is derived from an EMBL/GenBank/DDBJ whole genome shotgun (WGS) entry which is preliminary data.</text>
</comment>
<keyword evidence="2" id="KW-0436">Ligase</keyword>
<evidence type="ECO:0000313" key="10">
    <source>
        <dbReference type="EMBL" id="KAG8185724.1"/>
    </source>
</evidence>
<dbReference type="GO" id="GO:0031956">
    <property type="term" value="F:medium-chain fatty acid-CoA ligase activity"/>
    <property type="evidence" value="ECO:0007669"/>
    <property type="project" value="UniProtKB-EC"/>
</dbReference>
<dbReference type="PANTHER" id="PTHR43201">
    <property type="entry name" value="ACYL-COA SYNTHETASE"/>
    <property type="match status" value="1"/>
</dbReference>
<comment type="catalytic activity">
    <reaction evidence="7">
        <text>a medium-chain fatty acid + ATP + CoA = a medium-chain fatty acyl-CoA + AMP + diphosphate</text>
        <dbReference type="Rhea" id="RHEA:48340"/>
        <dbReference type="ChEBI" id="CHEBI:30616"/>
        <dbReference type="ChEBI" id="CHEBI:33019"/>
        <dbReference type="ChEBI" id="CHEBI:57287"/>
        <dbReference type="ChEBI" id="CHEBI:59558"/>
        <dbReference type="ChEBI" id="CHEBI:90546"/>
        <dbReference type="ChEBI" id="CHEBI:456215"/>
        <dbReference type="EC" id="6.2.1.2"/>
    </reaction>
</comment>
<dbReference type="EC" id="6.2.1.2" evidence="4"/>
<keyword evidence="11" id="KW-1185">Reference proteome</keyword>
<dbReference type="Pfam" id="PF00501">
    <property type="entry name" value="AMP-binding"/>
    <property type="match status" value="1"/>
</dbReference>
<evidence type="ECO:0000256" key="4">
    <source>
        <dbReference type="ARBA" id="ARBA00039009"/>
    </source>
</evidence>
<dbReference type="AlphaFoldDB" id="A0AAV6UPT2"/>